<dbReference type="EMBL" id="GL832956">
    <property type="protein sequence ID" value="EGD76259.1"/>
    <property type="molecule type" value="Genomic_DNA"/>
</dbReference>
<reference evidence="8" key="1">
    <citation type="submission" date="2009-08" db="EMBL/GenBank/DDBJ databases">
        <title>Annotation of Salpingoeca rosetta.</title>
        <authorList>
            <consortium name="The Broad Institute Genome Sequencing Platform"/>
            <person name="Russ C."/>
            <person name="Cuomo C."/>
            <person name="Burger G."/>
            <person name="Gray M.W."/>
            <person name="Holland P.W.H."/>
            <person name="King N."/>
            <person name="Lang F.B.F."/>
            <person name="Roger A.J."/>
            <person name="Ruiz-Trillo I."/>
            <person name="Young S.K."/>
            <person name="Zeng Q."/>
            <person name="Gargeya S."/>
            <person name="Alvarado L."/>
            <person name="Berlin A."/>
            <person name="Chapman S.B."/>
            <person name="Chen Z."/>
            <person name="Freedman E."/>
            <person name="Gellesch M."/>
            <person name="Goldberg J."/>
            <person name="Griggs A."/>
            <person name="Gujja S."/>
            <person name="Heilman E."/>
            <person name="Heiman D."/>
            <person name="Howarth C."/>
            <person name="Mehta T."/>
            <person name="Neiman D."/>
            <person name="Pearson M."/>
            <person name="Roberts A."/>
            <person name="Saif S."/>
            <person name="Shea T."/>
            <person name="Shenoy N."/>
            <person name="Sisk P."/>
            <person name="Stolte C."/>
            <person name="Sykes S."/>
            <person name="White J."/>
            <person name="Yandava C."/>
            <person name="Haas B."/>
            <person name="Nusbaum C."/>
            <person name="Birren B."/>
        </authorList>
    </citation>
    <scope>NUCLEOTIDE SEQUENCE [LARGE SCALE GENOMIC DNA]</scope>
    <source>
        <strain evidence="8">ATCC 50818</strain>
    </source>
</reference>
<evidence type="ECO:0000313" key="8">
    <source>
        <dbReference type="EMBL" id="EGD76259.1"/>
    </source>
</evidence>
<feature type="domain" description="K Homology" evidence="7">
    <location>
        <begin position="1015"/>
        <end position="1087"/>
    </location>
</feature>
<name>F2TY00_SALR5</name>
<feature type="domain" description="K Homology" evidence="7">
    <location>
        <begin position="427"/>
        <end position="495"/>
    </location>
</feature>
<dbReference type="KEGG" id="sre:PTSG_00962"/>
<dbReference type="GeneID" id="16079028"/>
<dbReference type="PANTHER" id="PTHR10627">
    <property type="entry name" value="SCP160"/>
    <property type="match status" value="1"/>
</dbReference>
<feature type="domain" description="K Homology" evidence="7">
    <location>
        <begin position="499"/>
        <end position="568"/>
    </location>
</feature>
<keyword evidence="9" id="KW-1185">Reference proteome</keyword>
<dbReference type="PANTHER" id="PTHR10627:SF31">
    <property type="entry name" value="DODECA-SATELLITE-BINDING PROTEIN 1, ISOFORM A"/>
    <property type="match status" value="1"/>
</dbReference>
<feature type="domain" description="K Homology" evidence="7">
    <location>
        <begin position="64"/>
        <end position="141"/>
    </location>
</feature>
<dbReference type="CDD" id="cd22409">
    <property type="entry name" value="KH-I_Vigilin_rpt5"/>
    <property type="match status" value="1"/>
</dbReference>
<feature type="domain" description="K Homology" evidence="7">
    <location>
        <begin position="793"/>
        <end position="863"/>
    </location>
</feature>
<dbReference type="SUPFAM" id="SSF54791">
    <property type="entry name" value="Eukaryotic type KH-domain (KH-domain type I)"/>
    <property type="match status" value="14"/>
</dbReference>
<keyword evidence="3" id="KW-0677">Repeat</keyword>
<dbReference type="OMA" id="FFAEFLM"/>
<dbReference type="CDD" id="cd22408">
    <property type="entry name" value="KH-I_Vigilin_rpt4"/>
    <property type="match status" value="1"/>
</dbReference>
<protein>
    <recommendedName>
        <fullName evidence="7">K Homology domain-containing protein</fullName>
    </recommendedName>
</protein>
<evidence type="ECO:0000313" key="9">
    <source>
        <dbReference type="Proteomes" id="UP000007799"/>
    </source>
</evidence>
<dbReference type="Pfam" id="PF00013">
    <property type="entry name" value="KH_1"/>
    <property type="match status" value="13"/>
</dbReference>
<dbReference type="eggNOG" id="KOG2208">
    <property type="taxonomic scope" value="Eukaryota"/>
</dbReference>
<feature type="domain" description="K Homology" evidence="7">
    <location>
        <begin position="287"/>
        <end position="355"/>
    </location>
</feature>
<keyword evidence="4 5" id="KW-0694">RNA-binding</keyword>
<feature type="domain" description="K Homology" evidence="7">
    <location>
        <begin position="718"/>
        <end position="789"/>
    </location>
</feature>
<dbReference type="Gene3D" id="3.30.1370.10">
    <property type="entry name" value="K Homology domain, type 1"/>
    <property type="match status" value="14"/>
</dbReference>
<dbReference type="FunCoup" id="F2TY00">
    <property type="interactions" value="1211"/>
</dbReference>
<evidence type="ECO:0000256" key="5">
    <source>
        <dbReference type="PROSITE-ProRule" id="PRU00117"/>
    </source>
</evidence>
<dbReference type="AlphaFoldDB" id="F2TY00"/>
<sequence length="1231" mass="136620">MSDQVNDIPVPSEPVQDPLPQEVPEPAPMTYAEAFPSLGGSSAAPARRAQGQRPRIRAVQPRKTTTTAVVEIPKEEQRFSATEKSRGGSRNRVERFVSEIAVKHRVQIKQHVNRAGSLVVRIEGKPDAVVEAKKQVLSRLQTQASIEIDIPKEHHRYIIGPEGSNLKALSAKYAVRVFMPKNNEASQTIKIVGTAVNCRKAAQDIQHISFERAKTDHRKLQISKAYHPLVAGPGNATIKRIMEQTGVKIHVPPPAVEKDEVTVTGERAAVARACDELMQIYNDKRESCGELTAEIPRTQHRFLIGPKGANLREINEKTGVVVEVPHPDKDDNTIILRGERANLVQALTLVYEFANKIVVKKLSVPQWLHKHVLGKKGENARKLREERPKVHIQFPKEGDEIEIEGPPEDVDVVRDSLRALADELQRTLTFSDVRVEPKYHPYIIGQSGSTINEIRAKSGATIDIPANNSGSDRVRVEGTPEAVAKAVSLVSDMATKLRNQKTDKVSVPSNLHSQIIGAGGDGLRKLLQGYDSVSLNFPDRGSDSEEILIRGDKKQVDAVIAAIKERVRDIEASNYSDTVHVFRKFHPDIIGKGGETINRIRNETNTRINVPAAEEENDYITIVGYKQDVEKAKQAILDIQQKVGKIVTETMEVDSKYHPTIRGTQNRIQQSLESELSVQITVPMAKEKSNTVTIRGPSESVAEAKKAIQRLACDEALNSTTLEFTAPHKYHRHLIGQRSATLKRLVEESGVIRLVFPPARAKKDKDLVLAIGSKDACEKAKQLVHDRVQELEKVVTEVVIIDPKFYSALRSRQFSRHLGESNNVSIRFPRNAEDAEVVDDKVVVRGPREGVATAIEKLKARVDELERSVTKEMPVKPSSIPSIMGSGGSNVQKVCADFSVDIDVPSREDRDQAEGEVNLKVTGLPENCDAALAALQELVPIEEEIEVPRNLHRFMIIDKENGIRAIQAEHKARIDIPRAEEESDKIVIRGLAPQVAAAKAALEANMQIFKDALRKTFSMTMEVHPEFHTDLIGKRGANVNALRKKFDVRIDFPRKGGNTGLEPNEIRLTGFEEDCKACADDITATVETLKSHVVKEIDIHHAVHGKIIGPRGSGVRNLQETYGVRINFPADKSSDVLTVTGPEDKVDECIDQLFLVQEENEDLIEDYQDVGRHAAPSRPKKQNKPKDQAFQVRDAPWQGSYPTLEAQQAQQPPQQHPTAQGPTLMGAWARK</sequence>
<evidence type="ECO:0000256" key="1">
    <source>
        <dbReference type="ARBA" id="ARBA00004496"/>
    </source>
</evidence>
<feature type="domain" description="K Homology" evidence="7">
    <location>
        <begin position="941"/>
        <end position="1007"/>
    </location>
</feature>
<dbReference type="PROSITE" id="PS50084">
    <property type="entry name" value="KH_TYPE_1"/>
    <property type="match status" value="13"/>
</dbReference>
<feature type="domain" description="K Homology" evidence="7">
    <location>
        <begin position="142"/>
        <end position="210"/>
    </location>
</feature>
<organism evidence="9">
    <name type="scientific">Salpingoeca rosetta (strain ATCC 50818 / BSB-021)</name>
    <dbReference type="NCBI Taxonomy" id="946362"/>
    <lineage>
        <taxon>Eukaryota</taxon>
        <taxon>Choanoflagellata</taxon>
        <taxon>Craspedida</taxon>
        <taxon>Salpingoecidae</taxon>
        <taxon>Salpingoeca</taxon>
    </lineage>
</organism>
<evidence type="ECO:0000256" key="4">
    <source>
        <dbReference type="ARBA" id="ARBA00022884"/>
    </source>
</evidence>
<feature type="domain" description="K Homology" evidence="7">
    <location>
        <begin position="573"/>
        <end position="641"/>
    </location>
</feature>
<evidence type="ECO:0000256" key="3">
    <source>
        <dbReference type="ARBA" id="ARBA00022737"/>
    </source>
</evidence>
<dbReference type="GO" id="GO:0003729">
    <property type="term" value="F:mRNA binding"/>
    <property type="evidence" value="ECO:0007669"/>
    <property type="project" value="TreeGrafter"/>
</dbReference>
<dbReference type="InterPro" id="IPR036612">
    <property type="entry name" value="KH_dom_type_1_sf"/>
</dbReference>
<dbReference type="CDD" id="cd22417">
    <property type="entry name" value="KH-I_Vigilin_rpt14"/>
    <property type="match status" value="1"/>
</dbReference>
<dbReference type="InterPro" id="IPR004087">
    <property type="entry name" value="KH_dom"/>
</dbReference>
<feature type="domain" description="K Homology" evidence="7">
    <location>
        <begin position="1091"/>
        <end position="1158"/>
    </location>
</feature>
<dbReference type="SMART" id="SM00322">
    <property type="entry name" value="KH"/>
    <property type="match status" value="15"/>
</dbReference>
<comment type="subcellular location">
    <subcellularLocation>
        <location evidence="1">Cytoplasm</location>
    </subcellularLocation>
</comment>
<dbReference type="InterPro" id="IPR057778">
    <property type="entry name" value="KH_Vigilin_N"/>
</dbReference>
<feature type="domain" description="K Homology" evidence="7">
    <location>
        <begin position="867"/>
        <end position="940"/>
    </location>
</feature>
<dbReference type="InterPro" id="IPR004088">
    <property type="entry name" value="KH_dom_type_1"/>
</dbReference>
<keyword evidence="2" id="KW-0963">Cytoplasm</keyword>
<dbReference type="RefSeq" id="XP_004998434.1">
    <property type="nucleotide sequence ID" value="XM_004998377.1"/>
</dbReference>
<accession>F2TY00</accession>
<dbReference type="Pfam" id="PF24668">
    <property type="entry name" value="KH_Vigilin"/>
    <property type="match status" value="1"/>
</dbReference>
<feature type="region of interest" description="Disordered" evidence="6">
    <location>
        <begin position="1"/>
        <end position="66"/>
    </location>
</feature>
<feature type="domain" description="K Homology" evidence="7">
    <location>
        <begin position="356"/>
        <end position="422"/>
    </location>
</feature>
<feature type="region of interest" description="Disordered" evidence="6">
    <location>
        <begin position="1171"/>
        <end position="1231"/>
    </location>
</feature>
<evidence type="ECO:0000256" key="6">
    <source>
        <dbReference type="SAM" id="MobiDB-lite"/>
    </source>
</evidence>
<evidence type="ECO:0000259" key="7">
    <source>
        <dbReference type="SMART" id="SM00322"/>
    </source>
</evidence>
<dbReference type="STRING" id="946362.F2TY00"/>
<gene>
    <name evidence="8" type="ORF">PTSG_00962</name>
</gene>
<dbReference type="CDD" id="cd22411">
    <property type="entry name" value="KH-I_Vigilin_rpt8"/>
    <property type="match status" value="1"/>
</dbReference>
<dbReference type="Proteomes" id="UP000007799">
    <property type="component" value="Unassembled WGS sequence"/>
</dbReference>
<proteinExistence type="predicted"/>
<dbReference type="OrthoDB" id="10027144at2759"/>
<feature type="domain" description="K Homology" evidence="7">
    <location>
        <begin position="214"/>
        <end position="282"/>
    </location>
</feature>
<feature type="compositionally biased region" description="Low complexity" evidence="6">
    <location>
        <begin position="40"/>
        <end position="53"/>
    </location>
</feature>
<dbReference type="CDD" id="cd22407">
    <property type="entry name" value="KH-I_Vigilin_rpt3"/>
    <property type="match status" value="1"/>
</dbReference>
<dbReference type="InParanoid" id="F2TY00"/>
<feature type="domain" description="K Homology" evidence="7">
    <location>
        <begin position="645"/>
        <end position="713"/>
    </location>
</feature>
<dbReference type="CDD" id="cd02394">
    <property type="entry name" value="KH-I_Vigilin_rpt6"/>
    <property type="match status" value="1"/>
</dbReference>
<evidence type="ECO:0000256" key="2">
    <source>
        <dbReference type="ARBA" id="ARBA00022490"/>
    </source>
</evidence>
<feature type="compositionally biased region" description="Low complexity" evidence="6">
    <location>
        <begin position="1206"/>
        <end position="1220"/>
    </location>
</feature>